<organism evidence="2 3">
    <name type="scientific">Kitasatospora phosalacinea</name>
    <dbReference type="NCBI Taxonomy" id="2065"/>
    <lineage>
        <taxon>Bacteria</taxon>
        <taxon>Bacillati</taxon>
        <taxon>Actinomycetota</taxon>
        <taxon>Actinomycetes</taxon>
        <taxon>Kitasatosporales</taxon>
        <taxon>Streptomycetaceae</taxon>
        <taxon>Kitasatospora</taxon>
    </lineage>
</organism>
<sequence>MLTTCAPGGPAPQQPTGPWLTEQLGRSVDFRQQWVRQSHYRGRWTDAVHRSVITLKLLAHAPSGGMVAAAASTTAPAPSATSSRTTCSRSSPASWPTRRPANPPTRRPADRPTGDGPDSWRSARAAAIGSPRPPTADRRPPTADRRPPTAWCAAGTRATGTSKASRPAPPRGGPGRRAPLPAGHPRGEPEEPVDPEEGEEPAMTDPDRKPDRKPETPDLPPAAGTEVPDTGPAADEEGRDPTGGPTSEQNRTAADTGRAEGEDEPPD</sequence>
<feature type="compositionally biased region" description="Basic and acidic residues" evidence="1">
    <location>
        <begin position="205"/>
        <end position="216"/>
    </location>
</feature>
<evidence type="ECO:0000313" key="3">
    <source>
        <dbReference type="Proteomes" id="UP001165143"/>
    </source>
</evidence>
<accession>A0A9W6PEA3</accession>
<evidence type="ECO:0000313" key="2">
    <source>
        <dbReference type="EMBL" id="GLW54354.1"/>
    </source>
</evidence>
<feature type="region of interest" description="Disordered" evidence="1">
    <location>
        <begin position="70"/>
        <end position="267"/>
    </location>
</feature>
<reference evidence="2" key="1">
    <citation type="submission" date="2023-02" db="EMBL/GenBank/DDBJ databases">
        <title>Kitasatospora phosalacinea NBRC 14362.</title>
        <authorList>
            <person name="Ichikawa N."/>
            <person name="Sato H."/>
            <person name="Tonouchi N."/>
        </authorList>
    </citation>
    <scope>NUCLEOTIDE SEQUENCE</scope>
    <source>
        <strain evidence="2">NBRC 14362</strain>
    </source>
</reference>
<feature type="compositionally biased region" description="Low complexity" evidence="1">
    <location>
        <begin position="70"/>
        <end position="100"/>
    </location>
</feature>
<feature type="compositionally biased region" description="Polar residues" evidence="1">
    <location>
        <begin position="244"/>
        <end position="253"/>
    </location>
</feature>
<evidence type="ECO:0000256" key="1">
    <source>
        <dbReference type="SAM" id="MobiDB-lite"/>
    </source>
</evidence>
<feature type="compositionally biased region" description="Basic and acidic residues" evidence="1">
    <location>
        <begin position="135"/>
        <end position="147"/>
    </location>
</feature>
<gene>
    <name evidence="2" type="ORF">Kpho01_23650</name>
</gene>
<name>A0A9W6PEA3_9ACTN</name>
<dbReference type="AlphaFoldDB" id="A0A9W6PEA3"/>
<feature type="compositionally biased region" description="Acidic residues" evidence="1">
    <location>
        <begin position="190"/>
        <end position="202"/>
    </location>
</feature>
<dbReference type="Proteomes" id="UP001165143">
    <property type="component" value="Unassembled WGS sequence"/>
</dbReference>
<protein>
    <submittedName>
        <fullName evidence="2">Uncharacterized protein</fullName>
    </submittedName>
</protein>
<dbReference type="EMBL" id="BSRX01000012">
    <property type="protein sequence ID" value="GLW54354.1"/>
    <property type="molecule type" value="Genomic_DNA"/>
</dbReference>
<proteinExistence type="predicted"/>
<comment type="caution">
    <text evidence="2">The sequence shown here is derived from an EMBL/GenBank/DDBJ whole genome shotgun (WGS) entry which is preliminary data.</text>
</comment>